<accession>A0A3S4FF81</accession>
<sequence length="123" mass="12637">MPNRYRGEIEAEIGGTHRRLVLTLGALAELESAFAADNLVALAARFSGGRLKAADVLRIVAAGLRGAGERVSDEEVAAMAAPGGAIGFVRIAADLLAATFGNDDVITTAAPGLQSPRVPQDAR</sequence>
<dbReference type="EMBL" id="UWOC01000192">
    <property type="protein sequence ID" value="VCU10817.1"/>
    <property type="molecule type" value="Genomic_DNA"/>
</dbReference>
<dbReference type="RefSeq" id="WP_129611186.1">
    <property type="nucleotide sequence ID" value="NZ_UWOC01000192.1"/>
</dbReference>
<proteinExistence type="predicted"/>
<evidence type="ECO:0000313" key="1">
    <source>
        <dbReference type="EMBL" id="VCU10817.1"/>
    </source>
</evidence>
<dbReference type="AlphaFoldDB" id="A0A3S4FF81"/>
<gene>
    <name evidence="1" type="ORF">RHODGE_RHODGE_04382</name>
</gene>
<protein>
    <recommendedName>
        <fullName evidence="3">Transfer Agent</fullName>
    </recommendedName>
</protein>
<evidence type="ECO:0008006" key="3">
    <source>
        <dbReference type="Google" id="ProtNLM"/>
    </source>
</evidence>
<dbReference type="InterPro" id="IPR021791">
    <property type="entry name" value="Phage_TAC_11"/>
</dbReference>
<reference evidence="2" key="1">
    <citation type="submission" date="2018-10" db="EMBL/GenBank/DDBJ databases">
        <authorList>
            <person name="Peiro R."/>
            <person name="Begona"/>
            <person name="Cbmso G."/>
            <person name="Lopez M."/>
            <person name="Gonzalez S."/>
            <person name="Sacristan E."/>
            <person name="Castillo E."/>
        </authorList>
    </citation>
    <scope>NUCLEOTIDE SEQUENCE [LARGE SCALE GENOMIC DNA]</scope>
</reference>
<evidence type="ECO:0000313" key="2">
    <source>
        <dbReference type="Proteomes" id="UP000289200"/>
    </source>
</evidence>
<organism evidence="1 2">
    <name type="scientific">Rhodoplanes serenus</name>
    <dbReference type="NCBI Taxonomy" id="200615"/>
    <lineage>
        <taxon>Bacteria</taxon>
        <taxon>Pseudomonadati</taxon>
        <taxon>Pseudomonadota</taxon>
        <taxon>Alphaproteobacteria</taxon>
        <taxon>Hyphomicrobiales</taxon>
        <taxon>Nitrobacteraceae</taxon>
        <taxon>Rhodoplanes</taxon>
    </lineage>
</organism>
<name>A0A3S4FF81_9BRAD</name>
<dbReference type="Proteomes" id="UP000289200">
    <property type="component" value="Unassembled WGS sequence"/>
</dbReference>
<keyword evidence="2" id="KW-1185">Reference proteome</keyword>
<dbReference type="OrthoDB" id="7206814at2"/>
<dbReference type="Pfam" id="PF11836">
    <property type="entry name" value="Phage_TAC_11"/>
    <property type="match status" value="1"/>
</dbReference>
<comment type="caution">
    <text evidence="1">The sequence shown here is derived from an EMBL/GenBank/DDBJ whole genome shotgun (WGS) entry which is preliminary data.</text>
</comment>